<dbReference type="EMBL" id="CATNWA010014741">
    <property type="protein sequence ID" value="CAI9575384.1"/>
    <property type="molecule type" value="Genomic_DNA"/>
</dbReference>
<protein>
    <submittedName>
        <fullName evidence="1">Uncharacterized protein</fullName>
    </submittedName>
</protein>
<name>A0ABN9DRW6_9NEOB</name>
<dbReference type="Proteomes" id="UP001162483">
    <property type="component" value="Unassembled WGS sequence"/>
</dbReference>
<keyword evidence="2" id="KW-1185">Reference proteome</keyword>
<proteinExistence type="predicted"/>
<organism evidence="1 2">
    <name type="scientific">Staurois parvus</name>
    <dbReference type="NCBI Taxonomy" id="386267"/>
    <lineage>
        <taxon>Eukaryota</taxon>
        <taxon>Metazoa</taxon>
        <taxon>Chordata</taxon>
        <taxon>Craniata</taxon>
        <taxon>Vertebrata</taxon>
        <taxon>Euteleostomi</taxon>
        <taxon>Amphibia</taxon>
        <taxon>Batrachia</taxon>
        <taxon>Anura</taxon>
        <taxon>Neobatrachia</taxon>
        <taxon>Ranoidea</taxon>
        <taxon>Ranidae</taxon>
        <taxon>Staurois</taxon>
    </lineage>
</organism>
<evidence type="ECO:0000313" key="2">
    <source>
        <dbReference type="Proteomes" id="UP001162483"/>
    </source>
</evidence>
<comment type="caution">
    <text evidence="1">The sequence shown here is derived from an EMBL/GenBank/DDBJ whole genome shotgun (WGS) entry which is preliminary data.</text>
</comment>
<evidence type="ECO:0000313" key="1">
    <source>
        <dbReference type="EMBL" id="CAI9575384.1"/>
    </source>
</evidence>
<accession>A0ABN9DRW6</accession>
<gene>
    <name evidence="1" type="ORF">SPARVUS_LOCUS8187918</name>
</gene>
<sequence>MSATNQCRLSVPVSATYECYQSVPPISASQYCLSVPYMRTAFQSPSVMSVNAHQ</sequence>
<reference evidence="1" key="1">
    <citation type="submission" date="2023-05" db="EMBL/GenBank/DDBJ databases">
        <authorList>
            <person name="Stuckert A."/>
        </authorList>
    </citation>
    <scope>NUCLEOTIDE SEQUENCE</scope>
</reference>